<proteinExistence type="predicted"/>
<reference evidence="1 2" key="1">
    <citation type="journal article" date="2019" name="Nat. Ecol. Evol.">
        <title>Megaphylogeny resolves global patterns of mushroom evolution.</title>
        <authorList>
            <person name="Varga T."/>
            <person name="Krizsan K."/>
            <person name="Foldi C."/>
            <person name="Dima B."/>
            <person name="Sanchez-Garcia M."/>
            <person name="Sanchez-Ramirez S."/>
            <person name="Szollosi G.J."/>
            <person name="Szarkandi J.G."/>
            <person name="Papp V."/>
            <person name="Albert L."/>
            <person name="Andreopoulos W."/>
            <person name="Angelini C."/>
            <person name="Antonin V."/>
            <person name="Barry K.W."/>
            <person name="Bougher N.L."/>
            <person name="Buchanan P."/>
            <person name="Buyck B."/>
            <person name="Bense V."/>
            <person name="Catcheside P."/>
            <person name="Chovatia M."/>
            <person name="Cooper J."/>
            <person name="Damon W."/>
            <person name="Desjardin D."/>
            <person name="Finy P."/>
            <person name="Geml J."/>
            <person name="Haridas S."/>
            <person name="Hughes K."/>
            <person name="Justo A."/>
            <person name="Karasinski D."/>
            <person name="Kautmanova I."/>
            <person name="Kiss B."/>
            <person name="Kocsube S."/>
            <person name="Kotiranta H."/>
            <person name="LaButti K.M."/>
            <person name="Lechner B.E."/>
            <person name="Liimatainen K."/>
            <person name="Lipzen A."/>
            <person name="Lukacs Z."/>
            <person name="Mihaltcheva S."/>
            <person name="Morgado L.N."/>
            <person name="Niskanen T."/>
            <person name="Noordeloos M.E."/>
            <person name="Ohm R.A."/>
            <person name="Ortiz-Santana B."/>
            <person name="Ovrebo C."/>
            <person name="Racz N."/>
            <person name="Riley R."/>
            <person name="Savchenko A."/>
            <person name="Shiryaev A."/>
            <person name="Soop K."/>
            <person name="Spirin V."/>
            <person name="Szebenyi C."/>
            <person name="Tomsovsky M."/>
            <person name="Tulloss R.E."/>
            <person name="Uehling J."/>
            <person name="Grigoriev I.V."/>
            <person name="Vagvolgyi C."/>
            <person name="Papp T."/>
            <person name="Martin F.M."/>
            <person name="Miettinen O."/>
            <person name="Hibbett D.S."/>
            <person name="Nagy L.G."/>
        </authorList>
    </citation>
    <scope>NUCLEOTIDE SEQUENCE [LARGE SCALE GENOMIC DNA]</scope>
    <source>
        <strain evidence="1 2">FP101781</strain>
    </source>
</reference>
<dbReference type="AlphaFoldDB" id="A0A4Y7TUV1"/>
<protein>
    <submittedName>
        <fullName evidence="1">Uncharacterized protein</fullName>
    </submittedName>
</protein>
<keyword evidence="2" id="KW-1185">Reference proteome</keyword>
<evidence type="ECO:0000313" key="2">
    <source>
        <dbReference type="Proteomes" id="UP000298030"/>
    </source>
</evidence>
<dbReference type="EMBL" id="QPFP01000003">
    <property type="protein sequence ID" value="TEB37956.1"/>
    <property type="molecule type" value="Genomic_DNA"/>
</dbReference>
<name>A0A4Y7TUV1_COPMI</name>
<sequence length="160" mass="18370">MKLVASTVEAIRGFGAQAKAVLDASVKVVEMRMPLYFVALLYLLSSQYMCIAAKRTYEAVFTRSNTPSSSFEKTCQVRLFYSFLDESMRRCHRINSKPPSPIRSGRFAAHFHAIWRCDPPRHFDTIELATRAHTRGIQLVANRFSTWHVHPFSRKKSESI</sequence>
<accession>A0A4Y7TUV1</accession>
<dbReference type="Proteomes" id="UP000298030">
    <property type="component" value="Unassembled WGS sequence"/>
</dbReference>
<organism evidence="1 2">
    <name type="scientific">Coprinellus micaceus</name>
    <name type="common">Glistening ink-cap mushroom</name>
    <name type="synonym">Coprinus micaceus</name>
    <dbReference type="NCBI Taxonomy" id="71717"/>
    <lineage>
        <taxon>Eukaryota</taxon>
        <taxon>Fungi</taxon>
        <taxon>Dikarya</taxon>
        <taxon>Basidiomycota</taxon>
        <taxon>Agaricomycotina</taxon>
        <taxon>Agaricomycetes</taxon>
        <taxon>Agaricomycetidae</taxon>
        <taxon>Agaricales</taxon>
        <taxon>Agaricineae</taxon>
        <taxon>Psathyrellaceae</taxon>
        <taxon>Coprinellus</taxon>
    </lineage>
</organism>
<gene>
    <name evidence="1" type="ORF">FA13DRAFT_1725581</name>
</gene>
<evidence type="ECO:0000313" key="1">
    <source>
        <dbReference type="EMBL" id="TEB37956.1"/>
    </source>
</evidence>
<comment type="caution">
    <text evidence="1">The sequence shown here is derived from an EMBL/GenBank/DDBJ whole genome shotgun (WGS) entry which is preliminary data.</text>
</comment>